<protein>
    <submittedName>
        <fullName evidence="2">Uncharacterized protein</fullName>
    </submittedName>
</protein>
<dbReference type="Proteomes" id="UP001595645">
    <property type="component" value="Unassembled WGS sequence"/>
</dbReference>
<comment type="caution">
    <text evidence="2">The sequence shown here is derived from an EMBL/GenBank/DDBJ whole genome shotgun (WGS) entry which is preliminary data.</text>
</comment>
<organism evidence="2 3">
    <name type="scientific">Amycolatopsis speibonae</name>
    <dbReference type="NCBI Taxonomy" id="1450224"/>
    <lineage>
        <taxon>Bacteria</taxon>
        <taxon>Bacillati</taxon>
        <taxon>Actinomycetota</taxon>
        <taxon>Actinomycetes</taxon>
        <taxon>Pseudonocardiales</taxon>
        <taxon>Pseudonocardiaceae</taxon>
        <taxon>Amycolatopsis</taxon>
    </lineage>
</organism>
<keyword evidence="1" id="KW-1133">Transmembrane helix</keyword>
<evidence type="ECO:0000313" key="2">
    <source>
        <dbReference type="EMBL" id="MFC3454330.1"/>
    </source>
</evidence>
<dbReference type="EMBL" id="JBHRWK010000061">
    <property type="protein sequence ID" value="MFC3454330.1"/>
    <property type="molecule type" value="Genomic_DNA"/>
</dbReference>
<gene>
    <name evidence="2" type="ORF">ACFOSH_33265</name>
</gene>
<proteinExistence type="predicted"/>
<sequence>MGKTATLVLHALVRVKVRPRSVLPGRQRWDIPVMRGRPEVAKLLAARLESASGVLRAQASPVTGTMLVHHAASLDQAELGRVVRRTVTTAVGEARARAGRKDSRPGTGPGVLATGAAATVAAFGIWSGLLRGR</sequence>
<keyword evidence="3" id="KW-1185">Reference proteome</keyword>
<name>A0ABV7P8F8_9PSEU</name>
<feature type="transmembrane region" description="Helical" evidence="1">
    <location>
        <begin position="110"/>
        <end position="129"/>
    </location>
</feature>
<evidence type="ECO:0000313" key="3">
    <source>
        <dbReference type="Proteomes" id="UP001595645"/>
    </source>
</evidence>
<accession>A0ABV7P8F8</accession>
<keyword evidence="1" id="KW-0812">Transmembrane</keyword>
<dbReference type="RefSeq" id="WP_378243743.1">
    <property type="nucleotide sequence ID" value="NZ_JBHRWK010000061.1"/>
</dbReference>
<keyword evidence="1" id="KW-0472">Membrane</keyword>
<evidence type="ECO:0000256" key="1">
    <source>
        <dbReference type="SAM" id="Phobius"/>
    </source>
</evidence>
<reference evidence="3" key="1">
    <citation type="journal article" date="2019" name="Int. J. Syst. Evol. Microbiol.">
        <title>The Global Catalogue of Microorganisms (GCM) 10K type strain sequencing project: providing services to taxonomists for standard genome sequencing and annotation.</title>
        <authorList>
            <consortium name="The Broad Institute Genomics Platform"/>
            <consortium name="The Broad Institute Genome Sequencing Center for Infectious Disease"/>
            <person name="Wu L."/>
            <person name="Ma J."/>
        </authorList>
    </citation>
    <scope>NUCLEOTIDE SEQUENCE [LARGE SCALE GENOMIC DNA]</scope>
    <source>
        <strain evidence="3">CGMCC 4.7676</strain>
    </source>
</reference>